<dbReference type="PANTHER" id="PTHR30204:SF93">
    <property type="entry name" value="HTH MERR-TYPE DOMAIN-CONTAINING PROTEIN"/>
    <property type="match status" value="1"/>
</dbReference>
<evidence type="ECO:0000256" key="1">
    <source>
        <dbReference type="ARBA" id="ARBA00023125"/>
    </source>
</evidence>
<keyword evidence="1 3" id="KW-0238">DNA-binding</keyword>
<gene>
    <name evidence="3" type="ORF">EDD29_4165</name>
</gene>
<dbReference type="InterPro" id="IPR009061">
    <property type="entry name" value="DNA-bd_dom_put_sf"/>
</dbReference>
<dbReference type="GO" id="GO:0003677">
    <property type="term" value="F:DNA binding"/>
    <property type="evidence" value="ECO:0007669"/>
    <property type="project" value="UniProtKB-KW"/>
</dbReference>
<dbReference type="InterPro" id="IPR047057">
    <property type="entry name" value="MerR_fam"/>
</dbReference>
<dbReference type="AlphaFoldDB" id="A0A3N1CZB4"/>
<dbReference type="InterPro" id="IPR000551">
    <property type="entry name" value="MerR-type_HTH_dom"/>
</dbReference>
<evidence type="ECO:0000313" key="3">
    <source>
        <dbReference type="EMBL" id="ROO86592.1"/>
    </source>
</evidence>
<sequence length="307" mass="33482">MRYSIGEVARLAGSTVKTVRFYSDEGLVPVEGRDPSGHRRYGADALARIGLIRTLRELGIDLGTVRKILDRETGLADVAAAHAEAVAVQLRALRLRHAVLTAAARRSATPEELELMHSLARLSAAERDSLVASFLDSTFTGPVLRGIRTSLTPALPDDPTPDQLDAWVELAELIQDERFRHLMRDVYEEYAASARGHTGPPRRHIVAVIQAATAPALAAGTAPDSPEAAALVDEVLTAYAALLTDPPGDRALRAKLRAHLQAANDPRRERYFTLLARVNGWGDSRHPRRELDWLLSALDAPRRTGAL</sequence>
<accession>A0A3N1CZB4</accession>
<dbReference type="SUPFAM" id="SSF46955">
    <property type="entry name" value="Putative DNA-binding domain"/>
    <property type="match status" value="1"/>
</dbReference>
<dbReference type="Pfam" id="PF13411">
    <property type="entry name" value="MerR_1"/>
    <property type="match status" value="1"/>
</dbReference>
<dbReference type="SMART" id="SM00422">
    <property type="entry name" value="HTH_MERR"/>
    <property type="match status" value="1"/>
</dbReference>
<dbReference type="Proteomes" id="UP000272400">
    <property type="component" value="Unassembled WGS sequence"/>
</dbReference>
<keyword evidence="4" id="KW-1185">Reference proteome</keyword>
<dbReference type="GO" id="GO:0003700">
    <property type="term" value="F:DNA-binding transcription factor activity"/>
    <property type="evidence" value="ECO:0007669"/>
    <property type="project" value="InterPro"/>
</dbReference>
<dbReference type="PANTHER" id="PTHR30204">
    <property type="entry name" value="REDOX-CYCLING DRUG-SENSING TRANSCRIPTIONAL ACTIVATOR SOXR"/>
    <property type="match status" value="1"/>
</dbReference>
<dbReference type="CDD" id="cd00592">
    <property type="entry name" value="HTH_MerR-like"/>
    <property type="match status" value="1"/>
</dbReference>
<dbReference type="Gene3D" id="1.10.1660.10">
    <property type="match status" value="1"/>
</dbReference>
<dbReference type="RefSeq" id="WP_211359811.1">
    <property type="nucleotide sequence ID" value="NZ_RJKE01000001.1"/>
</dbReference>
<comment type="caution">
    <text evidence="3">The sequence shown here is derived from an EMBL/GenBank/DDBJ whole genome shotgun (WGS) entry which is preliminary data.</text>
</comment>
<evidence type="ECO:0000259" key="2">
    <source>
        <dbReference type="PROSITE" id="PS50937"/>
    </source>
</evidence>
<organism evidence="3 4">
    <name type="scientific">Actinocorallia herbida</name>
    <dbReference type="NCBI Taxonomy" id="58109"/>
    <lineage>
        <taxon>Bacteria</taxon>
        <taxon>Bacillati</taxon>
        <taxon>Actinomycetota</taxon>
        <taxon>Actinomycetes</taxon>
        <taxon>Streptosporangiales</taxon>
        <taxon>Thermomonosporaceae</taxon>
        <taxon>Actinocorallia</taxon>
    </lineage>
</organism>
<proteinExistence type="predicted"/>
<dbReference type="PROSITE" id="PS50937">
    <property type="entry name" value="HTH_MERR_2"/>
    <property type="match status" value="1"/>
</dbReference>
<protein>
    <submittedName>
        <fullName evidence="3">DNA-binding transcriptional MerR regulator</fullName>
    </submittedName>
</protein>
<dbReference type="PRINTS" id="PR00040">
    <property type="entry name" value="HTHMERR"/>
</dbReference>
<name>A0A3N1CZB4_9ACTN</name>
<feature type="domain" description="HTH merR-type" evidence="2">
    <location>
        <begin position="1"/>
        <end position="71"/>
    </location>
</feature>
<reference evidence="3 4" key="1">
    <citation type="submission" date="2018-11" db="EMBL/GenBank/DDBJ databases">
        <title>Sequencing the genomes of 1000 actinobacteria strains.</title>
        <authorList>
            <person name="Klenk H.-P."/>
        </authorList>
    </citation>
    <scope>NUCLEOTIDE SEQUENCE [LARGE SCALE GENOMIC DNA]</scope>
    <source>
        <strain evidence="3 4">DSM 44254</strain>
    </source>
</reference>
<dbReference type="EMBL" id="RJKE01000001">
    <property type="protein sequence ID" value="ROO86592.1"/>
    <property type="molecule type" value="Genomic_DNA"/>
</dbReference>
<evidence type="ECO:0000313" key="4">
    <source>
        <dbReference type="Proteomes" id="UP000272400"/>
    </source>
</evidence>